<evidence type="ECO:0000313" key="4">
    <source>
        <dbReference type="Proteomes" id="UP000694251"/>
    </source>
</evidence>
<feature type="region of interest" description="Disordered" evidence="1">
    <location>
        <begin position="618"/>
        <end position="651"/>
    </location>
</feature>
<accession>A0A8T1YQ46</accession>
<evidence type="ECO:0000256" key="1">
    <source>
        <dbReference type="SAM" id="MobiDB-lite"/>
    </source>
</evidence>
<dbReference type="GO" id="GO:0015074">
    <property type="term" value="P:DNA integration"/>
    <property type="evidence" value="ECO:0007669"/>
    <property type="project" value="InterPro"/>
</dbReference>
<dbReference type="EMBL" id="JAEFBJ010000012">
    <property type="protein sequence ID" value="KAG7547975.1"/>
    <property type="molecule type" value="Genomic_DNA"/>
</dbReference>
<dbReference type="Pfam" id="PF22936">
    <property type="entry name" value="Pol_BBD"/>
    <property type="match status" value="1"/>
</dbReference>
<keyword evidence="3" id="KW-0548">Nucleotidyltransferase</keyword>
<dbReference type="Pfam" id="PF00665">
    <property type="entry name" value="rve"/>
    <property type="match status" value="1"/>
</dbReference>
<protein>
    <submittedName>
        <fullName evidence="3">Reverse transcriptase RNA-dependent DNA polymerase</fullName>
    </submittedName>
</protein>
<reference evidence="3 4" key="1">
    <citation type="submission" date="2020-12" db="EMBL/GenBank/DDBJ databases">
        <title>Concerted genomic and epigenomic changes stabilize Arabidopsis allopolyploids.</title>
        <authorList>
            <person name="Chen Z."/>
        </authorList>
    </citation>
    <scope>NUCLEOTIDE SEQUENCE [LARGE SCALE GENOMIC DNA]</scope>
    <source>
        <strain evidence="3">As9502</strain>
        <tissue evidence="3">Leaf</tissue>
    </source>
</reference>
<feature type="compositionally biased region" description="Low complexity" evidence="1">
    <location>
        <begin position="623"/>
        <end position="639"/>
    </location>
</feature>
<keyword evidence="4" id="KW-1185">Reference proteome</keyword>
<dbReference type="CDD" id="cd09272">
    <property type="entry name" value="RNase_HI_RT_Ty1"/>
    <property type="match status" value="1"/>
</dbReference>
<name>A0A8T1YQ46_ARASU</name>
<keyword evidence="3" id="KW-0695">RNA-directed DNA polymerase</keyword>
<feature type="region of interest" description="Disordered" evidence="1">
    <location>
        <begin position="179"/>
        <end position="201"/>
    </location>
</feature>
<dbReference type="Pfam" id="PF13976">
    <property type="entry name" value="gag_pre-integrs"/>
    <property type="match status" value="1"/>
</dbReference>
<dbReference type="InterPro" id="IPR054722">
    <property type="entry name" value="PolX-like_BBD"/>
</dbReference>
<comment type="caution">
    <text evidence="3">The sequence shown here is derived from an EMBL/GenBank/DDBJ whole genome shotgun (WGS) entry which is preliminary data.</text>
</comment>
<sequence>MENTKIRAPVTLKGGNYLLWARTMKTILCGRGFWPHIIKSEAPRETTTNEEGLEIVLVDEDKWFQEDQMVLSRREQDKVFGLLFALNPGYNDLIKHLLCADKLQNLEEVCSQIQKEQGSLGLFGSKGELVSGNSSELASANRGNFNTNRGKAPWCDHCKKSGHAKEKCWILHPHLRPARREPRANHATGENLGGQEQAGTSSQALGGNGAAMMASSDLVRRSDLDALIKALKESSGNAYHALSSLKPLIVDSGASHHMISDSKLMKNIEPALGNVIIANGDKIPVKGLGDLELFSKKSKAFYMPTFTSNLLSVKKATTDLNCYAIFGPNDVHFQDIETSRVLGHGGTKDGLYVLEDTKLSTPLASHFSSVLVNANNAIWHARLGHPHSRALGLLLPSISFKNDECEACILGKHCKSVFPKSNTIYENCFDLVHSDVWTSPCLSRENQKYFVTFIDEKSKYTWLTLLPSKDRVLEAFTNFQNYVTNHYNAKIKIFRSDNGGEYTSHAFKQHLAKHGIIHQTSCPYTPQQNGVAERKNRHLMEVARSMMFHTNVPKRFWSDAVVLACYLINRIPTKILQDSSPFEVYYEDKNWEDIQDLTHSPSDRANNLRIILERLGVSNSQGHTNSPNPNPEPTQQQETSQHEEEEHLQEEENIQANIQENILEEGEIPSDHEEETTLSEEENLSTSDHNDGSTSQEAPIALRRSERLKFPPSNWKNTRVYYNSQAHWIPQTYEEAIQHQVWRDAIAAERQAMEHNHTWEEGELPRGKKAVTSKWVFTIKYKSNGDIERYKARLVARGFTQTYGEDYRDTFAPVAKLHTVRVILSLATNLVWELWQMDVKNAFLQGELEEEVYMKPPPGLEDHNAPGGFKKSEADNTLFTLPSKEGIVVILVYVDDIIISGNDKVGIHETKAFLKSVFDIKDLGELKYFLGIEVCRSKEGFFLSQRKYTLDLLSQVGKLGAKPAKTPLEDDYKANRKGELDNKPFEDVTQYRRLVGKLIYLTITRPDICFAVNVVSQHMQAPTLHHWNMVTRILKYLKGAPGQGIWMGCNKNTELVGYCDADYAGDTKDRRSTTGYCTFIGGNLVTWRSKKQKVVSLSSAEAEYRAMRKLTTELMWLKALLKDFGIDTPKPITMHCDNQAAIHIASNSVFHERTKHIEVDCHKVREQVQLGVILPCYTESEEQLADIFTKGASTKVCEYIHHKLGLVDLSRP</sequence>
<organism evidence="3 4">
    <name type="scientific">Arabidopsis suecica</name>
    <name type="common">Swedish thale-cress</name>
    <name type="synonym">Cardaminopsis suecica</name>
    <dbReference type="NCBI Taxonomy" id="45249"/>
    <lineage>
        <taxon>Eukaryota</taxon>
        <taxon>Viridiplantae</taxon>
        <taxon>Streptophyta</taxon>
        <taxon>Embryophyta</taxon>
        <taxon>Tracheophyta</taxon>
        <taxon>Spermatophyta</taxon>
        <taxon>Magnoliopsida</taxon>
        <taxon>eudicotyledons</taxon>
        <taxon>Gunneridae</taxon>
        <taxon>Pentapetalae</taxon>
        <taxon>rosids</taxon>
        <taxon>malvids</taxon>
        <taxon>Brassicales</taxon>
        <taxon>Brassicaceae</taxon>
        <taxon>Camelineae</taxon>
        <taxon>Arabidopsis</taxon>
    </lineage>
</organism>
<dbReference type="PROSITE" id="PS50994">
    <property type="entry name" value="INTEGRASE"/>
    <property type="match status" value="1"/>
</dbReference>
<dbReference type="Proteomes" id="UP000694251">
    <property type="component" value="Chromosome 12"/>
</dbReference>
<evidence type="ECO:0000259" key="2">
    <source>
        <dbReference type="PROSITE" id="PS50994"/>
    </source>
</evidence>
<dbReference type="GO" id="GO:0003964">
    <property type="term" value="F:RNA-directed DNA polymerase activity"/>
    <property type="evidence" value="ECO:0007669"/>
    <property type="project" value="UniProtKB-KW"/>
</dbReference>
<dbReference type="PANTHER" id="PTHR11439">
    <property type="entry name" value="GAG-POL-RELATED RETROTRANSPOSON"/>
    <property type="match status" value="1"/>
</dbReference>
<dbReference type="InterPro" id="IPR013103">
    <property type="entry name" value="RVT_2"/>
</dbReference>
<dbReference type="InterPro" id="IPR001584">
    <property type="entry name" value="Integrase_cat-core"/>
</dbReference>
<dbReference type="AlphaFoldDB" id="A0A8T1YQ46"/>
<feature type="domain" description="Integrase catalytic" evidence="2">
    <location>
        <begin position="415"/>
        <end position="589"/>
    </location>
</feature>
<dbReference type="Pfam" id="PF07727">
    <property type="entry name" value="RVT_2"/>
    <property type="match status" value="2"/>
</dbReference>
<gene>
    <name evidence="3" type="ORF">ISN44_As12g031810</name>
</gene>
<dbReference type="PANTHER" id="PTHR11439:SF463">
    <property type="entry name" value="REVERSE TRANSCRIPTASE TY1_COPIA-TYPE DOMAIN-CONTAINING PROTEIN"/>
    <property type="match status" value="1"/>
</dbReference>
<proteinExistence type="predicted"/>
<feature type="compositionally biased region" description="Acidic residues" evidence="1">
    <location>
        <begin position="669"/>
        <end position="683"/>
    </location>
</feature>
<keyword evidence="3" id="KW-0808">Transferase</keyword>
<dbReference type="InterPro" id="IPR025724">
    <property type="entry name" value="GAG-pre-integrase_dom"/>
</dbReference>
<dbReference type="OrthoDB" id="1737945at2759"/>
<evidence type="ECO:0000313" key="3">
    <source>
        <dbReference type="EMBL" id="KAG7547975.1"/>
    </source>
</evidence>
<feature type="region of interest" description="Disordered" evidence="1">
    <location>
        <begin position="669"/>
        <end position="705"/>
    </location>
</feature>